<comment type="caution">
    <text evidence="3">The sequence shown here is derived from an EMBL/GenBank/DDBJ whole genome shotgun (WGS) entry which is preliminary data.</text>
</comment>
<feature type="domain" description="Methyltransferase FkbM" evidence="2">
    <location>
        <begin position="62"/>
        <end position="180"/>
    </location>
</feature>
<keyword evidence="3" id="KW-0489">Methyltransferase</keyword>
<dbReference type="Pfam" id="PF05050">
    <property type="entry name" value="Methyltransf_21"/>
    <property type="match status" value="1"/>
</dbReference>
<dbReference type="PANTHER" id="PTHR34203:SF15">
    <property type="entry name" value="SLL1173 PROTEIN"/>
    <property type="match status" value="1"/>
</dbReference>
<dbReference type="GO" id="GO:0032259">
    <property type="term" value="P:methylation"/>
    <property type="evidence" value="ECO:0007669"/>
    <property type="project" value="UniProtKB-KW"/>
</dbReference>
<accession>A0A840C0F4</accession>
<reference evidence="3 4" key="1">
    <citation type="submission" date="2020-08" db="EMBL/GenBank/DDBJ databases">
        <title>Genomic Encyclopedia of Type Strains, Phase IV (KMG-IV): sequencing the most valuable type-strain genomes for metagenomic binning, comparative biology and taxonomic classification.</title>
        <authorList>
            <person name="Goeker M."/>
        </authorList>
    </citation>
    <scope>NUCLEOTIDE SEQUENCE [LARGE SCALE GENOMIC DNA]</scope>
    <source>
        <strain evidence="3 4">DSM 103737</strain>
    </source>
</reference>
<evidence type="ECO:0000259" key="2">
    <source>
        <dbReference type="Pfam" id="PF05050"/>
    </source>
</evidence>
<proteinExistence type="predicted"/>
<dbReference type="EMBL" id="JACIEN010000001">
    <property type="protein sequence ID" value="MBB4015987.1"/>
    <property type="molecule type" value="Genomic_DNA"/>
</dbReference>
<dbReference type="InterPro" id="IPR029063">
    <property type="entry name" value="SAM-dependent_MTases_sf"/>
</dbReference>
<dbReference type="GO" id="GO:0008168">
    <property type="term" value="F:methyltransferase activity"/>
    <property type="evidence" value="ECO:0007669"/>
    <property type="project" value="UniProtKB-KW"/>
</dbReference>
<dbReference type="SUPFAM" id="SSF53335">
    <property type="entry name" value="S-adenosyl-L-methionine-dependent methyltransferases"/>
    <property type="match status" value="1"/>
</dbReference>
<dbReference type="PANTHER" id="PTHR34203">
    <property type="entry name" value="METHYLTRANSFERASE, FKBM FAMILY PROTEIN"/>
    <property type="match status" value="1"/>
</dbReference>
<evidence type="ECO:0000256" key="1">
    <source>
        <dbReference type="SAM" id="MobiDB-lite"/>
    </source>
</evidence>
<dbReference type="InterPro" id="IPR006342">
    <property type="entry name" value="FkbM_mtfrase"/>
</dbReference>
<dbReference type="AlphaFoldDB" id="A0A840C0F4"/>
<dbReference type="Gene3D" id="3.40.50.150">
    <property type="entry name" value="Vaccinia Virus protein VP39"/>
    <property type="match status" value="1"/>
</dbReference>
<dbReference type="Proteomes" id="UP000577362">
    <property type="component" value="Unassembled WGS sequence"/>
</dbReference>
<dbReference type="RefSeq" id="WP_183315865.1">
    <property type="nucleotide sequence ID" value="NZ_JACIEN010000001.1"/>
</dbReference>
<protein>
    <submittedName>
        <fullName evidence="3">FkbM family methyltransferase</fullName>
    </submittedName>
</protein>
<feature type="region of interest" description="Disordered" evidence="1">
    <location>
        <begin position="180"/>
        <end position="245"/>
    </location>
</feature>
<gene>
    <name evidence="3" type="ORF">GGR16_000993</name>
</gene>
<feature type="compositionally biased region" description="Basic residues" evidence="1">
    <location>
        <begin position="233"/>
        <end position="245"/>
    </location>
</feature>
<sequence length="278" mass="30494">MKVTTGRSVVLGDRRIALADDQPTFWERVAADNWEPGTRRLIDTLVDASTLFVDLGAWVGPTTLQAAARGARVVAVEADPAALDQLGRNLAVNPELAARVTVVPKAIHPDGGTVTFGARRKPGDSMSSLLLAGADTTWQAEALTPAALAERLPPSPRRVIKIDLEGAEYALLPAIAPPRGARERRRHRLLPPPRARGERRNRRCRRNAPGARRLRRLARPQGDGGRRRDRGTGCRRHRRRGARRVAPRQIVTVRISPIVSRRSAIQTAMVSLRPRTGT</sequence>
<feature type="compositionally biased region" description="Basic residues" evidence="1">
    <location>
        <begin position="197"/>
        <end position="218"/>
    </location>
</feature>
<dbReference type="InterPro" id="IPR052514">
    <property type="entry name" value="SAM-dependent_MTase"/>
</dbReference>
<dbReference type="NCBIfam" id="TIGR01444">
    <property type="entry name" value="fkbM_fam"/>
    <property type="match status" value="1"/>
</dbReference>
<name>A0A840C0F4_9HYPH</name>
<keyword evidence="3" id="KW-0808">Transferase</keyword>
<keyword evidence="4" id="KW-1185">Reference proteome</keyword>
<evidence type="ECO:0000313" key="4">
    <source>
        <dbReference type="Proteomes" id="UP000577362"/>
    </source>
</evidence>
<organism evidence="3 4">
    <name type="scientific">Chelatococcus caeni</name>
    <dbReference type="NCBI Taxonomy" id="1348468"/>
    <lineage>
        <taxon>Bacteria</taxon>
        <taxon>Pseudomonadati</taxon>
        <taxon>Pseudomonadota</taxon>
        <taxon>Alphaproteobacteria</taxon>
        <taxon>Hyphomicrobiales</taxon>
        <taxon>Chelatococcaceae</taxon>
        <taxon>Chelatococcus</taxon>
    </lineage>
</organism>
<evidence type="ECO:0000313" key="3">
    <source>
        <dbReference type="EMBL" id="MBB4015987.1"/>
    </source>
</evidence>